<dbReference type="OrthoDB" id="4827464at2"/>
<dbReference type="Proteomes" id="UP000017746">
    <property type="component" value="Chromosome"/>
</dbReference>
<dbReference type="HOGENOM" id="CLU_037628_3_3_11"/>
<reference evidence="6 7" key="1">
    <citation type="journal article" date="2014" name="J. Biotechnol.">
        <title>Complete genome sequence of the actinobacterium Actinoplanes friuliensis HAG 010964, producer of the lipopeptide antibiotic friulimycin.</title>
        <authorList>
            <person name="Ruckert C."/>
            <person name="Szczepanowski R."/>
            <person name="Albersmeier A."/>
            <person name="Goesmann A."/>
            <person name="Fischer N."/>
            <person name="Steinkamper A."/>
            <person name="Puhler A."/>
            <person name="Biener R."/>
            <person name="Schwartz D."/>
            <person name="Kalinowski J."/>
        </authorList>
    </citation>
    <scope>NUCLEOTIDE SEQUENCE [LARGE SCALE GENOMIC DNA]</scope>
    <source>
        <strain evidence="6 7">DSM 7358</strain>
    </source>
</reference>
<feature type="domain" description="Periplasmic binding protein" evidence="5">
    <location>
        <begin position="49"/>
        <end position="302"/>
    </location>
</feature>
<keyword evidence="7" id="KW-1185">Reference proteome</keyword>
<evidence type="ECO:0000256" key="3">
    <source>
        <dbReference type="ARBA" id="ARBA00022729"/>
    </source>
</evidence>
<dbReference type="Gene3D" id="3.40.50.2300">
    <property type="match status" value="2"/>
</dbReference>
<feature type="chain" id="PRO_5039526820" evidence="4">
    <location>
        <begin position="29"/>
        <end position="343"/>
    </location>
</feature>
<evidence type="ECO:0000313" key="6">
    <source>
        <dbReference type="EMBL" id="AGZ41708.1"/>
    </source>
</evidence>
<dbReference type="eggNOG" id="COG1879">
    <property type="taxonomic scope" value="Bacteria"/>
</dbReference>
<dbReference type="EMBL" id="CP006272">
    <property type="protein sequence ID" value="AGZ41708.1"/>
    <property type="molecule type" value="Genomic_DNA"/>
</dbReference>
<dbReference type="PROSITE" id="PS51257">
    <property type="entry name" value="PROKAR_LIPOPROTEIN"/>
    <property type="match status" value="1"/>
</dbReference>
<evidence type="ECO:0000256" key="4">
    <source>
        <dbReference type="SAM" id="SignalP"/>
    </source>
</evidence>
<accession>U5VXK9</accession>
<dbReference type="PANTHER" id="PTHR46847:SF3">
    <property type="entry name" value="GALACTOFURANOSE-BINDING PROTEIN YTFQ"/>
    <property type="match status" value="1"/>
</dbReference>
<evidence type="ECO:0000256" key="1">
    <source>
        <dbReference type="ARBA" id="ARBA00004196"/>
    </source>
</evidence>
<dbReference type="AlphaFoldDB" id="U5VXK9"/>
<dbReference type="GO" id="GO:0030246">
    <property type="term" value="F:carbohydrate binding"/>
    <property type="evidence" value="ECO:0007669"/>
    <property type="project" value="UniProtKB-ARBA"/>
</dbReference>
<evidence type="ECO:0000313" key="7">
    <source>
        <dbReference type="Proteomes" id="UP000017746"/>
    </source>
</evidence>
<dbReference type="PANTHER" id="PTHR46847">
    <property type="entry name" value="D-ALLOSE-BINDING PERIPLASMIC PROTEIN-RELATED"/>
    <property type="match status" value="1"/>
</dbReference>
<gene>
    <name evidence="6" type="ORF">AFR_17150</name>
</gene>
<comment type="subcellular location">
    <subcellularLocation>
        <location evidence="1">Cell envelope</location>
    </subcellularLocation>
</comment>
<dbReference type="KEGG" id="afs:AFR_17150"/>
<name>U5VXK9_9ACTN</name>
<organism evidence="6 7">
    <name type="scientific">Actinoplanes friuliensis DSM 7358</name>
    <dbReference type="NCBI Taxonomy" id="1246995"/>
    <lineage>
        <taxon>Bacteria</taxon>
        <taxon>Bacillati</taxon>
        <taxon>Actinomycetota</taxon>
        <taxon>Actinomycetes</taxon>
        <taxon>Micromonosporales</taxon>
        <taxon>Micromonosporaceae</taxon>
        <taxon>Actinoplanes</taxon>
    </lineage>
</organism>
<keyword evidence="3 4" id="KW-0732">Signal</keyword>
<protein>
    <submittedName>
        <fullName evidence="6">Periplasmic binding protein/LacI transcriptional regulator</fullName>
    </submittedName>
</protein>
<dbReference type="GO" id="GO:0030313">
    <property type="term" value="C:cell envelope"/>
    <property type="evidence" value="ECO:0007669"/>
    <property type="project" value="UniProtKB-SubCell"/>
</dbReference>
<dbReference type="PATRIC" id="fig|1246995.3.peg.3479"/>
<proteinExistence type="inferred from homology"/>
<evidence type="ECO:0000259" key="5">
    <source>
        <dbReference type="Pfam" id="PF13407"/>
    </source>
</evidence>
<comment type="similarity">
    <text evidence="2">Belongs to the bacterial solute-binding protein 2 family.</text>
</comment>
<dbReference type="Pfam" id="PF13407">
    <property type="entry name" value="Peripla_BP_4"/>
    <property type="match status" value="1"/>
</dbReference>
<dbReference type="STRING" id="1246995.AFR_17150"/>
<dbReference type="RefSeq" id="WP_023361891.1">
    <property type="nucleotide sequence ID" value="NC_022657.1"/>
</dbReference>
<dbReference type="InterPro" id="IPR028082">
    <property type="entry name" value="Peripla_BP_I"/>
</dbReference>
<evidence type="ECO:0000256" key="2">
    <source>
        <dbReference type="ARBA" id="ARBA00007639"/>
    </source>
</evidence>
<dbReference type="SUPFAM" id="SSF53822">
    <property type="entry name" value="Periplasmic binding protein-like I"/>
    <property type="match status" value="1"/>
</dbReference>
<dbReference type="InterPro" id="IPR025997">
    <property type="entry name" value="SBP_2_dom"/>
</dbReference>
<sequence length="343" mass="34899">MNVSRTVRHRVVASGLAAGLLVSAAACGSDDAGSGSGSGSDSTDVTIGIVELNLSNPFFGTLEKATEAAAKAKGWKVMKAEAKVPGDSATQVTAIENMIANKVKAIVLDPANPTALVDVVKKARDKGILVVTVNATLTPIEAADATFATDNTAAGKLIGQWAKATAPASPRIAMLDFDLSDGPAGGRHNGYLEGYGITGEDPKIAGSALTKGTVETGQSAMENLLSAHADINTVYTINEPVAHGAYTAIKNKGLEGKVSITSVDGACSGVQDVKDGIIGATAMQFPSKMGELAVAAADAFLKDGTKPKSGLNDSGTVLITDKPVDGIESQTSEWGLQNCWGGK</sequence>
<feature type="signal peptide" evidence="4">
    <location>
        <begin position="1"/>
        <end position="28"/>
    </location>
</feature>